<evidence type="ECO:0000313" key="3">
    <source>
        <dbReference type="EMBL" id="MRW91491.1"/>
    </source>
</evidence>
<comment type="caution">
    <text evidence="3">The sequence shown here is derived from an EMBL/GenBank/DDBJ whole genome shotgun (WGS) entry which is preliminary data.</text>
</comment>
<feature type="domain" description="GYF" evidence="2">
    <location>
        <begin position="379"/>
        <end position="426"/>
    </location>
</feature>
<dbReference type="Pfam" id="PF14237">
    <property type="entry name" value="GYF_2"/>
    <property type="match status" value="1"/>
</dbReference>
<evidence type="ECO:0000259" key="1">
    <source>
        <dbReference type="Pfam" id="PF13421"/>
    </source>
</evidence>
<protein>
    <submittedName>
        <fullName evidence="3">DUF4339 domain-containing protein</fullName>
    </submittedName>
</protein>
<name>A0A6I2L047_9BURK</name>
<feature type="domain" description="SPFH" evidence="1">
    <location>
        <begin position="39"/>
        <end position="240"/>
    </location>
</feature>
<keyword evidence="4" id="KW-1185">Reference proteome</keyword>
<dbReference type="PANTHER" id="PTHR37826:SF2">
    <property type="entry name" value="ZINC-RIBBON DOMAIN-CONTAINING PROTEIN"/>
    <property type="match status" value="1"/>
</dbReference>
<dbReference type="InterPro" id="IPR025640">
    <property type="entry name" value="GYF_2"/>
</dbReference>
<sequence length="447" mass="49377">MGFFGKKNEGGMLDVIRCDEEKYLIWKWRPSGAANSTNKENAIRWGSSLRVKDGEVAVFVYKQQDGATQDFIEGPFDETIKTANFPIISNLIGLAYAGQSPFQAEVYFINLQGQQDLPFGVPYFDVFDPRFMDFPVRMAARGAIKFSITDYRAFIKLHRLVNFDLEQFRVLVRDAVLKYVKGIISNIPADHGMPVLQIERKLLEINDLIAPRLAQAFKDDFGVNLVRFDLATIEVDKETHEYQQLRSITADLEIAMRQKQNEVSLRNLDQTQEINAINMAETMRIQREASERFQTLQTQSQHLAAHQINQQTQVLSAAAASLGDMSAMPLGGGGGFNPVGMMTGMAVGGVMGGQMANMMTAAGQTMQQPPPPPQTLYNVSVNGVSTGPFNLVQLQEQARGGQLTPQQHVWKAGMANWELAGQVAELAPLFAAAQPPVPPPPPPPPAL</sequence>
<dbReference type="Pfam" id="PF13421">
    <property type="entry name" value="Band_7_1"/>
    <property type="match status" value="1"/>
</dbReference>
<evidence type="ECO:0000259" key="2">
    <source>
        <dbReference type="Pfam" id="PF14237"/>
    </source>
</evidence>
<dbReference type="PANTHER" id="PTHR37826">
    <property type="entry name" value="FLOTILLIN BAND_7_5 DOMAIN PROTEIN"/>
    <property type="match status" value="1"/>
</dbReference>
<reference evidence="3 4" key="1">
    <citation type="submission" date="2019-11" db="EMBL/GenBank/DDBJ databases">
        <title>Novel species isolated from a subtropical stream in China.</title>
        <authorList>
            <person name="Lu H."/>
        </authorList>
    </citation>
    <scope>NUCLEOTIDE SEQUENCE [LARGE SCALE GENOMIC DNA]</scope>
    <source>
        <strain evidence="3 4">FT80W</strain>
    </source>
</reference>
<accession>A0A6I2L047</accession>
<evidence type="ECO:0000313" key="4">
    <source>
        <dbReference type="Proteomes" id="UP000433309"/>
    </source>
</evidence>
<dbReference type="InterPro" id="IPR033880">
    <property type="entry name" value="SPFH_YdjI"/>
</dbReference>
<dbReference type="AlphaFoldDB" id="A0A6I2L047"/>
<gene>
    <name evidence="3" type="ORF">GJ699_15975</name>
</gene>
<dbReference type="Proteomes" id="UP000433309">
    <property type="component" value="Unassembled WGS sequence"/>
</dbReference>
<organism evidence="3 4">
    <name type="scientific">Duganella guangzhouensis</name>
    <dbReference type="NCBI Taxonomy" id="2666084"/>
    <lineage>
        <taxon>Bacteria</taxon>
        <taxon>Pseudomonadati</taxon>
        <taxon>Pseudomonadota</taxon>
        <taxon>Betaproteobacteria</taxon>
        <taxon>Burkholderiales</taxon>
        <taxon>Oxalobacteraceae</taxon>
        <taxon>Telluria group</taxon>
        <taxon>Duganella</taxon>
    </lineage>
</organism>
<dbReference type="EMBL" id="WKJK01000008">
    <property type="protein sequence ID" value="MRW91491.1"/>
    <property type="molecule type" value="Genomic_DNA"/>
</dbReference>
<proteinExistence type="predicted"/>
<dbReference type="CDD" id="cd03408">
    <property type="entry name" value="SPFH_like_u1"/>
    <property type="match status" value="1"/>
</dbReference>